<reference evidence="1 2" key="1">
    <citation type="submission" date="2020-08" db="EMBL/GenBank/DDBJ databases">
        <title>Genomic Encyclopedia of Type Strains, Phase IV (KMG-IV): sequencing the most valuable type-strain genomes for metagenomic binning, comparative biology and taxonomic classification.</title>
        <authorList>
            <person name="Goeker M."/>
        </authorList>
    </citation>
    <scope>NUCLEOTIDE SEQUENCE [LARGE SCALE GENOMIC DNA]</scope>
    <source>
        <strain evidence="1 2">DSM 29348</strain>
    </source>
</reference>
<keyword evidence="2" id="KW-1185">Reference proteome</keyword>
<comment type="caution">
    <text evidence="1">The sequence shown here is derived from an EMBL/GenBank/DDBJ whole genome shotgun (WGS) entry which is preliminary data.</text>
</comment>
<dbReference type="SUPFAM" id="SSF54593">
    <property type="entry name" value="Glyoxalase/Bleomycin resistance protein/Dihydroxybiphenyl dioxygenase"/>
    <property type="match status" value="1"/>
</dbReference>
<dbReference type="RefSeq" id="WP_183955400.1">
    <property type="nucleotide sequence ID" value="NZ_JACIEB010000004.1"/>
</dbReference>
<evidence type="ECO:0000313" key="2">
    <source>
        <dbReference type="Proteomes" id="UP000552757"/>
    </source>
</evidence>
<dbReference type="EMBL" id="JACIEB010000004">
    <property type="protein sequence ID" value="MBB3982323.1"/>
    <property type="molecule type" value="Genomic_DNA"/>
</dbReference>
<proteinExistence type="predicted"/>
<dbReference type="InterPro" id="IPR029068">
    <property type="entry name" value="Glyas_Bleomycin-R_OHBP_Dase"/>
</dbReference>
<accession>A0A7W6GPE5</accession>
<name>A0A7W6GPE5_9SPHN</name>
<dbReference type="Proteomes" id="UP000552757">
    <property type="component" value="Unassembled WGS sequence"/>
</dbReference>
<evidence type="ECO:0000313" key="1">
    <source>
        <dbReference type="EMBL" id="MBB3982323.1"/>
    </source>
</evidence>
<organism evidence="1 2">
    <name type="scientific">Sphingobium fontiphilum</name>
    <dbReference type="NCBI Taxonomy" id="944425"/>
    <lineage>
        <taxon>Bacteria</taxon>
        <taxon>Pseudomonadati</taxon>
        <taxon>Pseudomonadota</taxon>
        <taxon>Alphaproteobacteria</taxon>
        <taxon>Sphingomonadales</taxon>
        <taxon>Sphingomonadaceae</taxon>
        <taxon>Sphingobium</taxon>
    </lineage>
</organism>
<evidence type="ECO:0008006" key="3">
    <source>
        <dbReference type="Google" id="ProtNLM"/>
    </source>
</evidence>
<dbReference type="Gene3D" id="3.10.180.10">
    <property type="entry name" value="2,3-Dihydroxybiphenyl 1,2-Dioxygenase, domain 1"/>
    <property type="match status" value="1"/>
</dbReference>
<dbReference type="AlphaFoldDB" id="A0A7W6GPE5"/>
<gene>
    <name evidence="1" type="ORF">GGR44_001986</name>
</gene>
<sequence length="152" mass="16772">MDAAAGAFGPLFQIGYVTRDIRAGLAALDAMGATRLDLFEDFRDTDGNPVMIRALSHLMLGNVEVELIEPRPDWPSVYIAALPERSDQIALHHLGYRQPDVKAWEEVRERALASGLAIAMEGATPRARFAYLDTCDSVGHFTEIVFREEAAI</sequence>
<dbReference type="Pfam" id="PF13669">
    <property type="entry name" value="Glyoxalase_4"/>
    <property type="match status" value="1"/>
</dbReference>
<protein>
    <recommendedName>
        <fullName evidence="3">VOC domain-containing protein</fullName>
    </recommendedName>
</protein>